<keyword evidence="9" id="KW-0573">Peptidoglycan synthesis</keyword>
<proteinExistence type="predicted"/>
<evidence type="ECO:0000256" key="2">
    <source>
        <dbReference type="ARBA" id="ARBA00022645"/>
    </source>
</evidence>
<dbReference type="InterPro" id="IPR001460">
    <property type="entry name" value="PCN-bd_Tpept"/>
</dbReference>
<dbReference type="SUPFAM" id="SSF56601">
    <property type="entry name" value="beta-lactamase/transpeptidase-like"/>
    <property type="match status" value="1"/>
</dbReference>
<feature type="region of interest" description="Disordered" evidence="16">
    <location>
        <begin position="881"/>
        <end position="923"/>
    </location>
</feature>
<sequence length="923" mass="102295">MKHQPFPLSLEKTWHYFSRTYRLVWNTVFALLVALLCLACFAVGAGAGYFAFLVKDMDAPSRESMHSAISSYEETSHMYFANGVYLGRFRSDLDREAVPLSNVSPYVVQAIIATEDEHFYEHHGVVPKAVIRAMFQELTNSPIKSGGSTLTQQLVKNQLLTNEVSFERKAKEMLLALRLETFFSKQQILEAYLNVVPFGRSSSGRNIAGIQAAAQGVFGVNAKDLNLAQAAFLAGLPQNPFVYTPFAPDGSVKPDISAGLRRMKTVLYRMKRAGYISEKQYNEALAYDVAKHFASSKPSPFEQYPFLTMEIERRAKDILAEVLAKRDGHQPAKLKRNPSLFRRYVGEAEKALRQGGYRIYTTIDKDLYEQMQRIAARYPYYGNDNVYYAKDKQTGKTIAHRQPVEVGAMLIENKTGKILSFVGGRDYKREQLNHATQAHRSNGSTMKPLLVYAPAMEMGIVQPATIIPDLPLSIGSYKPKNADGKTHGLVTARYALQQSFNIPAVRAYMRIQHRDPVDYLHKMGITSVTKQEESHPALAIGGTNVGVTVEENVNAYATFANYGTFVDAYMIEKIVDKNGNVVYQHQSKPVSVFSPQTSYLMIDMMRDVLHGGTASSLPGYLAFSADWAGKTGTSQANRDSWFVAVNPNVTFGVWIGYDRPAPLETYYKGLSYGKRTQLLWAQFMNAAYRVHPKLIAPRERFAMPGGIVRRAYCAATGLSPSKACQKAGLVRYDLYNTRFAPKEGSGADLTESRLVVIDGRRYLALATTPEEFVTRGVIAQPELLAAWEMAKDDWDRMDFTAAVLKENGHRPAPPSARLDGHTLVWTPHRERDVIGYRVYRVGDGGARRVVAVVKAGEPTTFSALNPGASYDVTAVDIAGQESAPSNLVSRPAAERPAPPAAEDGAENDTPPHSEAAEEGTDAD</sequence>
<dbReference type="InterPro" id="IPR050396">
    <property type="entry name" value="Glycosyltr_51/Transpeptidase"/>
</dbReference>
<evidence type="ECO:0000313" key="21">
    <source>
        <dbReference type="Proteomes" id="UP000501421"/>
    </source>
</evidence>
<dbReference type="EMBL" id="AP022557">
    <property type="protein sequence ID" value="BBW95224.1"/>
    <property type="molecule type" value="Genomic_DNA"/>
</dbReference>
<dbReference type="InterPro" id="IPR013783">
    <property type="entry name" value="Ig-like_fold"/>
</dbReference>
<feature type="domain" description="Glycosyl transferase family 51" evidence="19">
    <location>
        <begin position="84"/>
        <end position="270"/>
    </location>
</feature>
<dbReference type="Pfam" id="PF00905">
    <property type="entry name" value="Transpeptidase"/>
    <property type="match status" value="1"/>
</dbReference>
<dbReference type="Gene3D" id="2.60.40.10">
    <property type="entry name" value="Immunoglobulins"/>
    <property type="match status" value="1"/>
</dbReference>
<dbReference type="PANTHER" id="PTHR32282:SF32">
    <property type="entry name" value="PENICILLIN-BINDING PROTEIN 2A"/>
    <property type="match status" value="1"/>
</dbReference>
<keyword evidence="6 17" id="KW-0812">Transmembrane</keyword>
<evidence type="ECO:0000256" key="14">
    <source>
        <dbReference type="ARBA" id="ARBA00034000"/>
    </source>
</evidence>
<feature type="transmembrane region" description="Helical" evidence="17">
    <location>
        <begin position="23"/>
        <end position="52"/>
    </location>
</feature>
<dbReference type="GO" id="GO:0009252">
    <property type="term" value="P:peptidoglycan biosynthetic process"/>
    <property type="evidence" value="ECO:0007669"/>
    <property type="project" value="UniProtKB-KW"/>
</dbReference>
<evidence type="ECO:0000256" key="11">
    <source>
        <dbReference type="ARBA" id="ARBA00023136"/>
    </source>
</evidence>
<evidence type="ECO:0000259" key="19">
    <source>
        <dbReference type="Pfam" id="PF00912"/>
    </source>
</evidence>
<keyword evidence="10 17" id="KW-1133">Transmembrane helix</keyword>
<evidence type="ECO:0000256" key="5">
    <source>
        <dbReference type="ARBA" id="ARBA00022679"/>
    </source>
</evidence>
<evidence type="ECO:0000256" key="16">
    <source>
        <dbReference type="SAM" id="MobiDB-lite"/>
    </source>
</evidence>
<dbReference type="AlphaFoldDB" id="A0A679FR30"/>
<keyword evidence="11 17" id="KW-0472">Membrane</keyword>
<dbReference type="GO" id="GO:0008360">
    <property type="term" value="P:regulation of cell shape"/>
    <property type="evidence" value="ECO:0007669"/>
    <property type="project" value="UniProtKB-KW"/>
</dbReference>
<keyword evidence="12" id="KW-0511">Multifunctional enzyme</keyword>
<keyword evidence="1" id="KW-1003">Cell membrane</keyword>
<dbReference type="RefSeq" id="WP_051962736.1">
    <property type="nucleotide sequence ID" value="NZ_AP022557.1"/>
</dbReference>
<evidence type="ECO:0000256" key="17">
    <source>
        <dbReference type="SAM" id="Phobius"/>
    </source>
</evidence>
<dbReference type="InterPro" id="IPR003961">
    <property type="entry name" value="FN3_dom"/>
</dbReference>
<gene>
    <name evidence="20" type="ORF">GsuE55_00570</name>
</gene>
<dbReference type="GO" id="GO:0030288">
    <property type="term" value="C:outer membrane-bounded periplasmic space"/>
    <property type="evidence" value="ECO:0007669"/>
    <property type="project" value="TreeGrafter"/>
</dbReference>
<reference evidence="21" key="1">
    <citation type="journal article" date="2020" name="Microbiol. Resour. Announc.">
        <title>Complete Genome Sequence of Geobacillus sp. Strain E55-1, Isolated from Mine Geyser in Japan.</title>
        <authorList>
            <person name="Miyazaki K."/>
            <person name="Hase E."/>
            <person name="Tokito N."/>
        </authorList>
    </citation>
    <scope>NUCLEOTIDE SEQUENCE [LARGE SCALE GENOMIC DNA]</scope>
    <source>
        <strain evidence="21">E55-1</strain>
    </source>
</reference>
<dbReference type="InterPro" id="IPR023346">
    <property type="entry name" value="Lysozyme-like_dom_sf"/>
</dbReference>
<evidence type="ECO:0000256" key="6">
    <source>
        <dbReference type="ARBA" id="ARBA00022692"/>
    </source>
</evidence>
<dbReference type="Pfam" id="PF00912">
    <property type="entry name" value="Transgly"/>
    <property type="match status" value="1"/>
</dbReference>
<dbReference type="GO" id="GO:0008658">
    <property type="term" value="F:penicillin binding"/>
    <property type="evidence" value="ECO:0007669"/>
    <property type="project" value="InterPro"/>
</dbReference>
<keyword evidence="4" id="KW-0328">Glycosyltransferase</keyword>
<dbReference type="GO" id="GO:0008955">
    <property type="term" value="F:peptidoglycan glycosyltransferase activity"/>
    <property type="evidence" value="ECO:0007669"/>
    <property type="project" value="UniProtKB-EC"/>
</dbReference>
<evidence type="ECO:0000256" key="8">
    <source>
        <dbReference type="ARBA" id="ARBA00022960"/>
    </source>
</evidence>
<dbReference type="CDD" id="cd00063">
    <property type="entry name" value="FN3"/>
    <property type="match status" value="1"/>
</dbReference>
<keyword evidence="21" id="KW-1185">Reference proteome</keyword>
<dbReference type="InterPro" id="IPR012338">
    <property type="entry name" value="Beta-lactam/transpept-like"/>
</dbReference>
<evidence type="ECO:0000256" key="12">
    <source>
        <dbReference type="ARBA" id="ARBA00023268"/>
    </source>
</evidence>
<dbReference type="Gene3D" id="3.90.1310.40">
    <property type="match status" value="1"/>
</dbReference>
<evidence type="ECO:0000256" key="9">
    <source>
        <dbReference type="ARBA" id="ARBA00022984"/>
    </source>
</evidence>
<keyword evidence="8" id="KW-0133">Cell shape</keyword>
<evidence type="ECO:0000256" key="7">
    <source>
        <dbReference type="ARBA" id="ARBA00022801"/>
    </source>
</evidence>
<protein>
    <submittedName>
        <fullName evidence="20">Uncharacterized protein</fullName>
    </submittedName>
</protein>
<dbReference type="InterPro" id="IPR001264">
    <property type="entry name" value="Glyco_trans_51"/>
</dbReference>
<dbReference type="SUPFAM" id="SSF53955">
    <property type="entry name" value="Lysozyme-like"/>
    <property type="match status" value="1"/>
</dbReference>
<evidence type="ECO:0000256" key="15">
    <source>
        <dbReference type="ARBA" id="ARBA00049902"/>
    </source>
</evidence>
<dbReference type="Gene3D" id="1.10.3810.10">
    <property type="entry name" value="Biosynthetic peptidoglycan transglycosylase-like"/>
    <property type="match status" value="1"/>
</dbReference>
<evidence type="ECO:0000256" key="4">
    <source>
        <dbReference type="ARBA" id="ARBA00022676"/>
    </source>
</evidence>
<dbReference type="Proteomes" id="UP000501421">
    <property type="component" value="Chromosome"/>
</dbReference>
<keyword evidence="3" id="KW-0645">Protease</keyword>
<evidence type="ECO:0000256" key="1">
    <source>
        <dbReference type="ARBA" id="ARBA00022475"/>
    </source>
</evidence>
<keyword evidence="2" id="KW-0121">Carboxypeptidase</keyword>
<accession>A0A679FR30</accession>
<organism evidence="20 21">
    <name type="scientific">Geobacillus subterraneus</name>
    <dbReference type="NCBI Taxonomy" id="129338"/>
    <lineage>
        <taxon>Bacteria</taxon>
        <taxon>Bacillati</taxon>
        <taxon>Bacillota</taxon>
        <taxon>Bacilli</taxon>
        <taxon>Bacillales</taxon>
        <taxon>Anoxybacillaceae</taxon>
        <taxon>Geobacillus</taxon>
    </lineage>
</organism>
<dbReference type="GO" id="GO:0071555">
    <property type="term" value="P:cell wall organization"/>
    <property type="evidence" value="ECO:0007669"/>
    <property type="project" value="UniProtKB-KW"/>
</dbReference>
<comment type="catalytic activity">
    <reaction evidence="14">
        <text>Preferential cleavage: (Ac)2-L-Lys-D-Ala-|-D-Ala. Also transpeptidation of peptidyl-alanyl moieties that are N-acyl substituents of D-alanine.</text>
        <dbReference type="EC" id="3.4.16.4"/>
    </reaction>
</comment>
<dbReference type="InterPro" id="IPR036950">
    <property type="entry name" value="PBP_transglycosylase"/>
</dbReference>
<evidence type="ECO:0000256" key="13">
    <source>
        <dbReference type="ARBA" id="ARBA00023316"/>
    </source>
</evidence>
<evidence type="ECO:0000313" key="20">
    <source>
        <dbReference type="EMBL" id="BBW95224.1"/>
    </source>
</evidence>
<evidence type="ECO:0000256" key="10">
    <source>
        <dbReference type="ARBA" id="ARBA00022989"/>
    </source>
</evidence>
<keyword evidence="5" id="KW-0808">Transferase</keyword>
<keyword evidence="7" id="KW-0378">Hydrolase</keyword>
<feature type="domain" description="Penicillin-binding protein transpeptidase" evidence="18">
    <location>
        <begin position="407"/>
        <end position="648"/>
    </location>
</feature>
<dbReference type="GO" id="GO:0009002">
    <property type="term" value="F:serine-type D-Ala-D-Ala carboxypeptidase activity"/>
    <property type="evidence" value="ECO:0007669"/>
    <property type="project" value="UniProtKB-EC"/>
</dbReference>
<name>A0A679FR30_9BACL</name>
<comment type="catalytic activity">
    <reaction evidence="15">
        <text>[GlcNAc-(1-&gt;4)-Mur2Ac(oyl-L-Ala-gamma-D-Glu-L-Lys-D-Ala-D-Ala)](n)-di-trans,octa-cis-undecaprenyl diphosphate + beta-D-GlcNAc-(1-&gt;4)-Mur2Ac(oyl-L-Ala-gamma-D-Glu-L-Lys-D-Ala-D-Ala)-di-trans,octa-cis-undecaprenyl diphosphate = [GlcNAc-(1-&gt;4)-Mur2Ac(oyl-L-Ala-gamma-D-Glu-L-Lys-D-Ala-D-Ala)](n+1)-di-trans,octa-cis-undecaprenyl diphosphate + di-trans,octa-cis-undecaprenyl diphosphate + H(+)</text>
        <dbReference type="Rhea" id="RHEA:23708"/>
        <dbReference type="Rhea" id="RHEA-COMP:9602"/>
        <dbReference type="Rhea" id="RHEA-COMP:9603"/>
        <dbReference type="ChEBI" id="CHEBI:15378"/>
        <dbReference type="ChEBI" id="CHEBI:58405"/>
        <dbReference type="ChEBI" id="CHEBI:60033"/>
        <dbReference type="ChEBI" id="CHEBI:78435"/>
        <dbReference type="EC" id="2.4.99.28"/>
    </reaction>
</comment>
<keyword evidence="13" id="KW-0961">Cell wall biogenesis/degradation</keyword>
<evidence type="ECO:0000259" key="18">
    <source>
        <dbReference type="Pfam" id="PF00905"/>
    </source>
</evidence>
<dbReference type="Gene3D" id="3.40.710.10">
    <property type="entry name" value="DD-peptidase/beta-lactamase superfamily"/>
    <property type="match status" value="1"/>
</dbReference>
<dbReference type="PANTHER" id="PTHR32282">
    <property type="entry name" value="BINDING PROTEIN TRANSPEPTIDASE, PUTATIVE-RELATED"/>
    <property type="match status" value="1"/>
</dbReference>
<evidence type="ECO:0000256" key="3">
    <source>
        <dbReference type="ARBA" id="ARBA00022670"/>
    </source>
</evidence>
<dbReference type="GO" id="GO:0006508">
    <property type="term" value="P:proteolysis"/>
    <property type="evidence" value="ECO:0007669"/>
    <property type="project" value="UniProtKB-KW"/>
</dbReference>